<keyword evidence="5 13" id="KW-0732">Signal</keyword>
<evidence type="ECO:0000256" key="5">
    <source>
        <dbReference type="ARBA" id="ARBA00022729"/>
    </source>
</evidence>
<dbReference type="GeneID" id="81374341"/>
<dbReference type="GO" id="GO:0006508">
    <property type="term" value="P:proteolysis"/>
    <property type="evidence" value="ECO:0007669"/>
    <property type="project" value="UniProtKB-KW"/>
</dbReference>
<dbReference type="RefSeq" id="XP_056485981.1">
    <property type="nucleotide sequence ID" value="XM_056635361.1"/>
</dbReference>
<dbReference type="InterPro" id="IPR015500">
    <property type="entry name" value="Peptidase_S8_subtilisin-rel"/>
</dbReference>
<dbReference type="PROSITE" id="PS51892">
    <property type="entry name" value="SUBTILASE"/>
    <property type="match status" value="1"/>
</dbReference>
<evidence type="ECO:0000259" key="16">
    <source>
        <dbReference type="Pfam" id="PF06280"/>
    </source>
</evidence>
<feature type="domain" description="C5a peptidase/Subtilisin-like protease SBT2-like Fn3-like" evidence="16">
    <location>
        <begin position="606"/>
        <end position="724"/>
    </location>
</feature>
<keyword evidence="18" id="KW-1185">Reference proteome</keyword>
<evidence type="ECO:0000256" key="1">
    <source>
        <dbReference type="ARBA" id="ARBA00011073"/>
    </source>
</evidence>
<gene>
    <name evidence="17" type="ORF">N7509_010724</name>
</gene>
<comment type="caution">
    <text evidence="17">The sequence shown here is derived from an EMBL/GenBank/DDBJ whole genome shotgun (WGS) entry which is preliminary data.</text>
</comment>
<dbReference type="Pfam" id="PF06280">
    <property type="entry name" value="fn3_5"/>
    <property type="match status" value="1"/>
</dbReference>
<feature type="domain" description="Peptidase S8/S53" evidence="14">
    <location>
        <begin position="156"/>
        <end position="565"/>
    </location>
</feature>
<dbReference type="InterPro" id="IPR023828">
    <property type="entry name" value="Peptidase_S8_Ser-AS"/>
</dbReference>
<dbReference type="Gene3D" id="3.50.30.30">
    <property type="match status" value="1"/>
</dbReference>
<reference evidence="17" key="1">
    <citation type="submission" date="2022-12" db="EMBL/GenBank/DDBJ databases">
        <authorList>
            <person name="Petersen C."/>
        </authorList>
    </citation>
    <scope>NUCLEOTIDE SEQUENCE</scope>
    <source>
        <strain evidence="17">IBT 29677</strain>
    </source>
</reference>
<dbReference type="GO" id="GO:0004252">
    <property type="term" value="F:serine-type endopeptidase activity"/>
    <property type="evidence" value="ECO:0007669"/>
    <property type="project" value="UniProtKB-UniRule"/>
</dbReference>
<dbReference type="SUPFAM" id="SSF52025">
    <property type="entry name" value="PA domain"/>
    <property type="match status" value="1"/>
</dbReference>
<dbReference type="PRINTS" id="PR00723">
    <property type="entry name" value="SUBTILISIN"/>
</dbReference>
<dbReference type="CDD" id="cd07489">
    <property type="entry name" value="Peptidases_S8_5"/>
    <property type="match status" value="1"/>
</dbReference>
<dbReference type="InterPro" id="IPR034187">
    <property type="entry name" value="Peptidases_S8_5"/>
</dbReference>
<feature type="domain" description="PA" evidence="15">
    <location>
        <begin position="372"/>
        <end position="432"/>
    </location>
</feature>
<dbReference type="OrthoDB" id="10256524at2759"/>
<evidence type="ECO:0000256" key="10">
    <source>
        <dbReference type="PROSITE-ProRule" id="PRU01240"/>
    </source>
</evidence>
<dbReference type="GO" id="GO:0016020">
    <property type="term" value="C:membrane"/>
    <property type="evidence" value="ECO:0007669"/>
    <property type="project" value="InterPro"/>
</dbReference>
<evidence type="ECO:0000256" key="3">
    <source>
        <dbReference type="ARBA" id="ARBA00022525"/>
    </source>
</evidence>
<evidence type="ECO:0000256" key="11">
    <source>
        <dbReference type="RuleBase" id="RU003355"/>
    </source>
</evidence>
<dbReference type="Pfam" id="PF00082">
    <property type="entry name" value="Peptidase_S8"/>
    <property type="match status" value="1"/>
</dbReference>
<proteinExistence type="inferred from homology"/>
<keyword evidence="4 10" id="KW-0645">Protease</keyword>
<keyword evidence="2" id="KW-0134">Cell wall</keyword>
<evidence type="ECO:0000256" key="13">
    <source>
        <dbReference type="SAM" id="SignalP"/>
    </source>
</evidence>
<dbReference type="InterPro" id="IPR036852">
    <property type="entry name" value="Peptidase_S8/S53_dom_sf"/>
</dbReference>
<dbReference type="PROSITE" id="PS00138">
    <property type="entry name" value="SUBTILASE_SER"/>
    <property type="match status" value="1"/>
</dbReference>
<dbReference type="EMBL" id="JAPZBU010000009">
    <property type="protein sequence ID" value="KAJ5388183.1"/>
    <property type="molecule type" value="Genomic_DNA"/>
</dbReference>
<dbReference type="InterPro" id="IPR050131">
    <property type="entry name" value="Peptidase_S8_subtilisin-like"/>
</dbReference>
<name>A0A9W9VRX9_9EURO</name>
<feature type="compositionally biased region" description="Basic residues" evidence="12">
    <location>
        <begin position="115"/>
        <end position="127"/>
    </location>
</feature>
<organism evidence="17 18">
    <name type="scientific">Penicillium cosmopolitanum</name>
    <dbReference type="NCBI Taxonomy" id="1131564"/>
    <lineage>
        <taxon>Eukaryota</taxon>
        <taxon>Fungi</taxon>
        <taxon>Dikarya</taxon>
        <taxon>Ascomycota</taxon>
        <taxon>Pezizomycotina</taxon>
        <taxon>Eurotiomycetes</taxon>
        <taxon>Eurotiomycetidae</taxon>
        <taxon>Eurotiales</taxon>
        <taxon>Aspergillaceae</taxon>
        <taxon>Penicillium</taxon>
    </lineage>
</organism>
<dbReference type="Gene3D" id="3.40.50.200">
    <property type="entry name" value="Peptidase S8/S53 domain"/>
    <property type="match status" value="1"/>
</dbReference>
<evidence type="ECO:0000313" key="18">
    <source>
        <dbReference type="Proteomes" id="UP001147747"/>
    </source>
</evidence>
<evidence type="ECO:0000256" key="2">
    <source>
        <dbReference type="ARBA" id="ARBA00022512"/>
    </source>
</evidence>
<keyword evidence="7 10" id="KW-0720">Serine protease</keyword>
<dbReference type="Pfam" id="PF02225">
    <property type="entry name" value="PA"/>
    <property type="match status" value="1"/>
</dbReference>
<reference evidence="17" key="2">
    <citation type="journal article" date="2023" name="IMA Fungus">
        <title>Comparative genomic study of the Penicillium genus elucidates a diverse pangenome and 15 lateral gene transfer events.</title>
        <authorList>
            <person name="Petersen C."/>
            <person name="Sorensen T."/>
            <person name="Nielsen M.R."/>
            <person name="Sondergaard T.E."/>
            <person name="Sorensen J.L."/>
            <person name="Fitzpatrick D.A."/>
            <person name="Frisvad J.C."/>
            <person name="Nielsen K.L."/>
        </authorList>
    </citation>
    <scope>NUCLEOTIDE SEQUENCE</scope>
    <source>
        <strain evidence="17">IBT 29677</strain>
    </source>
</reference>
<dbReference type="SUPFAM" id="SSF52743">
    <property type="entry name" value="Subtilisin-like"/>
    <property type="match status" value="1"/>
</dbReference>
<keyword evidence="6 10" id="KW-0378">Hydrolase</keyword>
<evidence type="ECO:0000256" key="8">
    <source>
        <dbReference type="ARBA" id="ARBA00023145"/>
    </source>
</evidence>
<feature type="active site" description="Charge relay system" evidence="9 10">
    <location>
        <position position="165"/>
    </location>
</feature>
<keyword evidence="8" id="KW-0865">Zymogen</keyword>
<dbReference type="InterPro" id="IPR046450">
    <property type="entry name" value="PA_dom_sf"/>
</dbReference>
<dbReference type="PANTHER" id="PTHR43806">
    <property type="entry name" value="PEPTIDASE S8"/>
    <property type="match status" value="1"/>
</dbReference>
<dbReference type="Proteomes" id="UP001147747">
    <property type="component" value="Unassembled WGS sequence"/>
</dbReference>
<accession>A0A9W9VRX9</accession>
<feature type="active site" description="Charge relay system" evidence="9 10">
    <location>
        <position position="205"/>
    </location>
</feature>
<evidence type="ECO:0000256" key="12">
    <source>
        <dbReference type="SAM" id="MobiDB-lite"/>
    </source>
</evidence>
<feature type="chain" id="PRO_5040823492" evidence="13">
    <location>
        <begin position="21"/>
        <end position="879"/>
    </location>
</feature>
<evidence type="ECO:0000256" key="7">
    <source>
        <dbReference type="ARBA" id="ARBA00022825"/>
    </source>
</evidence>
<evidence type="ECO:0000259" key="14">
    <source>
        <dbReference type="Pfam" id="PF00082"/>
    </source>
</evidence>
<dbReference type="AlphaFoldDB" id="A0A9W9VRX9"/>
<keyword evidence="3" id="KW-0964">Secreted</keyword>
<dbReference type="InterPro" id="IPR023827">
    <property type="entry name" value="Peptidase_S8_Asp-AS"/>
</dbReference>
<dbReference type="InterPro" id="IPR010435">
    <property type="entry name" value="C5a/SBT2-like_Fn3"/>
</dbReference>
<dbReference type="InterPro" id="IPR003137">
    <property type="entry name" value="PA_domain"/>
</dbReference>
<feature type="region of interest" description="Disordered" evidence="12">
    <location>
        <begin position="103"/>
        <end position="139"/>
    </location>
</feature>
<dbReference type="InterPro" id="IPR000209">
    <property type="entry name" value="Peptidase_S8/S53_dom"/>
</dbReference>
<dbReference type="PANTHER" id="PTHR43806:SF66">
    <property type="entry name" value="SERIN ENDOPEPTIDASE"/>
    <property type="match status" value="1"/>
</dbReference>
<protein>
    <submittedName>
        <fullName evidence="17">Uncharacterized protein</fullName>
    </submittedName>
</protein>
<comment type="similarity">
    <text evidence="1 10 11">Belongs to the peptidase S8 family.</text>
</comment>
<feature type="compositionally biased region" description="Basic and acidic residues" evidence="12">
    <location>
        <begin position="128"/>
        <end position="138"/>
    </location>
</feature>
<feature type="signal peptide" evidence="13">
    <location>
        <begin position="1"/>
        <end position="20"/>
    </location>
</feature>
<evidence type="ECO:0000256" key="6">
    <source>
        <dbReference type="ARBA" id="ARBA00022801"/>
    </source>
</evidence>
<dbReference type="PROSITE" id="PS00136">
    <property type="entry name" value="SUBTILASE_ASP"/>
    <property type="match status" value="1"/>
</dbReference>
<evidence type="ECO:0000256" key="9">
    <source>
        <dbReference type="PIRSR" id="PIRSR615500-1"/>
    </source>
</evidence>
<feature type="active site" description="Charge relay system" evidence="9 10">
    <location>
        <position position="528"/>
    </location>
</feature>
<evidence type="ECO:0000259" key="15">
    <source>
        <dbReference type="Pfam" id="PF02225"/>
    </source>
</evidence>
<sequence>MAPLWPWLGAFLAALPVALAGHGDPIAQKYIVEFANSQTSSASFLSTLNKHGIQATLNHDLSFDLFHGGSFTLEDDKNEAAVIKQISSWAAVKKVSPVRELEQPKSEVSSVAHNSHARRSASSHGFRRRDTAGHESNDYPHIMTGVDKLRQEGYLGTGIKVVVIDTGIDYTHPALGGCFGKGCLVEFGWNFLDNTTDPYEGHSGHGTHTSGLIAAQSNPYGFTGVAPNVTLGHYKILGKQKVTYSTDIITAAFKRAYEDKVDIISASFGSYKGWSDEPFGQTVQRLAEAGIPSFIAAGNDGASGVFLGSNGIDNPAGVGIGSFNNKYSPLLLTGATYHTSNGTQQFGWQPAASHDFKNGTYGLYPGSLNTSIVNDSCEPWTGTHPDLSDKIVLIRYGGCSSRVQQANAIQAGAKNILIYLNEPGTYEFSAVNDSLSGYGMLSAQTGEKFVNLVASGADVTLNMTSAEFAKTIFINETNPQSGGQISEFTQWGPSNEILPSTAVSGVGGFMLSTWPLPEGGYAIESGTSMATPYVAGCVALLMEARGKGKVSPAEIKALLSTTANPNVFHDGVTASPFLGSVAQQGGGLIDAYKFVHATTKFNISTISFNDTQHIAPAYIRINNTDSSPRVYTIGHVGAATVFTLDGNSTIPKENKLGNFVNRTSQGASLEFSSSSVSVPAGESAVLKVTATPPKGLDSRLIPVYSGYITFNGTSSSDSFSVPYLGVATDMRNVTIMDTKDGNNVLTDSSTKEPVKADHQFIVSNQNATSEQANTTYPVFAPILSMGTDLLLVGVKSAKGGPILLISEQTALARTVDGISTAPTVTSWQGQLANGSYVPEGNYTMIVRALKIFGDRHSSKGYETIRSVNFGITYAPLEDN</sequence>
<evidence type="ECO:0000256" key="4">
    <source>
        <dbReference type="ARBA" id="ARBA00022670"/>
    </source>
</evidence>
<evidence type="ECO:0000313" key="17">
    <source>
        <dbReference type="EMBL" id="KAJ5388183.1"/>
    </source>
</evidence>